<evidence type="ECO:0000313" key="11">
    <source>
        <dbReference type="Proteomes" id="UP000007054"/>
    </source>
</evidence>
<dbReference type="EC" id="3.4.23.43" evidence="10"/>
<dbReference type="InterPro" id="IPR000045">
    <property type="entry name" value="Prepilin_IV_endopep_pep"/>
</dbReference>
<dbReference type="PANTHER" id="PTHR30487:SF0">
    <property type="entry name" value="PREPILIN LEADER PEPTIDASE_N-METHYLTRANSFERASE-RELATED"/>
    <property type="match status" value="1"/>
</dbReference>
<dbReference type="GO" id="GO:0008168">
    <property type="term" value="F:methyltransferase activity"/>
    <property type="evidence" value="ECO:0007669"/>
    <property type="project" value="UniProtKB-KW"/>
</dbReference>
<comment type="similarity">
    <text evidence="2">Belongs to the peptidase A24 family.</text>
</comment>
<dbReference type="Pfam" id="PF06750">
    <property type="entry name" value="A24_N_bact"/>
    <property type="match status" value="1"/>
</dbReference>
<dbReference type="GO" id="GO:0032259">
    <property type="term" value="P:methylation"/>
    <property type="evidence" value="ECO:0007669"/>
    <property type="project" value="UniProtKB-KW"/>
</dbReference>
<dbReference type="EC" id="2.1.1.-" evidence="10"/>
<protein>
    <submittedName>
        <fullName evidence="10">Type II secretory pathway, prepilin signal peptidase PulO and related peptidases</fullName>
        <ecNumber evidence="10">2.1.1.-</ecNumber>
        <ecNumber evidence="10">3.4.23.43</ecNumber>
    </submittedName>
</protein>
<dbReference type="InterPro" id="IPR010627">
    <property type="entry name" value="Prepilin_pept_A24_N"/>
</dbReference>
<reference evidence="10" key="1">
    <citation type="submission" date="2010-03" db="EMBL/GenBank/DDBJ databases">
        <title>The genome sequence of Ruminococcus sp. 18P13.</title>
        <authorList>
            <consortium name="metaHIT consortium -- http://www.metahit.eu/"/>
            <person name="Pajon A."/>
            <person name="Turner K."/>
            <person name="Parkhill J."/>
            <person name="Bernalier A."/>
        </authorList>
    </citation>
    <scope>NUCLEOTIDE SEQUENCE [LARGE SCALE GENOMIC DNA]</scope>
    <source>
        <strain evidence="10">Type strain: 18P13</strain>
    </source>
</reference>
<dbReference type="GO" id="GO:0006465">
    <property type="term" value="P:signal peptide processing"/>
    <property type="evidence" value="ECO:0007669"/>
    <property type="project" value="TreeGrafter"/>
</dbReference>
<keyword evidence="3" id="KW-1003">Cell membrane</keyword>
<dbReference type="HOGENOM" id="CLU_057101_0_1_9"/>
<dbReference type="PATRIC" id="fig|213810.4.peg.263"/>
<proteinExistence type="inferred from homology"/>
<evidence type="ECO:0000259" key="8">
    <source>
        <dbReference type="Pfam" id="PF01478"/>
    </source>
</evidence>
<dbReference type="BioCyc" id="RCHA213810:RUM_RS01725-MONOMER"/>
<feature type="domain" description="Prepilin type IV endopeptidase peptidase" evidence="8">
    <location>
        <begin position="121"/>
        <end position="236"/>
    </location>
</feature>
<keyword evidence="4 7" id="KW-0812">Transmembrane</keyword>
<dbReference type="EMBL" id="FP929052">
    <property type="protein sequence ID" value="CBL16597.1"/>
    <property type="molecule type" value="Genomic_DNA"/>
</dbReference>
<keyword evidence="6 7" id="KW-0472">Membrane</keyword>
<keyword evidence="11" id="KW-1185">Reference proteome</keyword>
<evidence type="ECO:0000256" key="3">
    <source>
        <dbReference type="ARBA" id="ARBA00022475"/>
    </source>
</evidence>
<dbReference type="STRING" id="213810.RUM_03580"/>
<gene>
    <name evidence="10" type="ordered locus">RUM_03580</name>
</gene>
<keyword evidence="5 7" id="KW-1133">Transmembrane helix</keyword>
<evidence type="ECO:0000256" key="7">
    <source>
        <dbReference type="SAM" id="Phobius"/>
    </source>
</evidence>
<name>D4LAF2_RUMC1</name>
<feature type="transmembrane region" description="Helical" evidence="7">
    <location>
        <begin position="102"/>
        <end position="130"/>
    </location>
</feature>
<feature type="transmembrane region" description="Helical" evidence="7">
    <location>
        <begin position="142"/>
        <end position="159"/>
    </location>
</feature>
<keyword evidence="10" id="KW-0808">Transferase</keyword>
<feature type="transmembrane region" description="Helical" evidence="7">
    <location>
        <begin position="20"/>
        <end position="44"/>
    </location>
</feature>
<dbReference type="GO" id="GO:0005886">
    <property type="term" value="C:plasma membrane"/>
    <property type="evidence" value="ECO:0007669"/>
    <property type="project" value="UniProtKB-SubCell"/>
</dbReference>
<dbReference type="KEGG" id="rch:RUM_03580"/>
<organism evidence="10 11">
    <name type="scientific">Ruminococcus champanellensis (strain DSM 18848 / JCM 17042 / KCTC 15320 / 18P13)</name>
    <dbReference type="NCBI Taxonomy" id="213810"/>
    <lineage>
        <taxon>Bacteria</taxon>
        <taxon>Bacillati</taxon>
        <taxon>Bacillota</taxon>
        <taxon>Clostridia</taxon>
        <taxon>Eubacteriales</taxon>
        <taxon>Oscillospiraceae</taxon>
        <taxon>Ruminococcus</taxon>
    </lineage>
</organism>
<keyword evidence="10" id="KW-0378">Hydrolase</keyword>
<sequence>MLPILSRTIGGEFMDWQFYLLFFPIVFLYGICIGSFLNVLIYRLPNNESLIKRSSHCMTCQAKIRKRDLIPVFSWLFLRGKCHNCGARISPQYPIVEALNGILYIVALLVLDLNANGIICCLFFSLLIVVGFMDWNTLEIDLRILLCIALLAIPSALLTDTLTIPQRLIGAVCVSVPFFLIGEISGAVIKRRTGEKVRGIELGDTLLMAASGLLVGPKVTAVAALIGIFLAAVCGLAYKKITGESKFAFGPFLSIGLVIGTLFGNQIVAWYINHMILE</sequence>
<evidence type="ECO:0000313" key="10">
    <source>
        <dbReference type="EMBL" id="CBL16597.1"/>
    </source>
</evidence>
<evidence type="ECO:0000256" key="6">
    <source>
        <dbReference type="ARBA" id="ARBA00023136"/>
    </source>
</evidence>
<dbReference type="InterPro" id="IPR050882">
    <property type="entry name" value="Prepilin_peptidase/N-MTase"/>
</dbReference>
<feature type="transmembrane region" description="Helical" evidence="7">
    <location>
        <begin position="209"/>
        <end position="238"/>
    </location>
</feature>
<evidence type="ECO:0000256" key="5">
    <source>
        <dbReference type="ARBA" id="ARBA00022989"/>
    </source>
</evidence>
<dbReference type="RefSeq" id="WP_015557504.1">
    <property type="nucleotide sequence ID" value="NC_021039.1"/>
</dbReference>
<evidence type="ECO:0000256" key="2">
    <source>
        <dbReference type="ARBA" id="ARBA00005801"/>
    </source>
</evidence>
<evidence type="ECO:0000259" key="9">
    <source>
        <dbReference type="Pfam" id="PF06750"/>
    </source>
</evidence>
<reference evidence="10" key="2">
    <citation type="submission" date="2010-03" db="EMBL/GenBank/DDBJ databases">
        <authorList>
            <person name="Pajon A."/>
        </authorList>
    </citation>
    <scope>NUCLEOTIDE SEQUENCE</scope>
    <source>
        <strain evidence="10">Type strain: 18P13</strain>
    </source>
</reference>
<feature type="domain" description="Prepilin peptidase A24 N-terminal" evidence="9">
    <location>
        <begin position="28"/>
        <end position="108"/>
    </location>
</feature>
<comment type="subcellular location">
    <subcellularLocation>
        <location evidence="1">Cell membrane</location>
        <topology evidence="1">Multi-pass membrane protein</topology>
    </subcellularLocation>
</comment>
<dbReference type="AlphaFoldDB" id="D4LAF2"/>
<dbReference type="OrthoDB" id="9789291at2"/>
<dbReference type="Gene3D" id="1.20.120.1220">
    <property type="match status" value="1"/>
</dbReference>
<accession>D4LAF2</accession>
<evidence type="ECO:0000256" key="4">
    <source>
        <dbReference type="ARBA" id="ARBA00022692"/>
    </source>
</evidence>
<feature type="transmembrane region" description="Helical" evidence="7">
    <location>
        <begin position="168"/>
        <end position="189"/>
    </location>
</feature>
<dbReference type="Proteomes" id="UP000007054">
    <property type="component" value="Chromosome"/>
</dbReference>
<dbReference type="GO" id="GO:0004190">
    <property type="term" value="F:aspartic-type endopeptidase activity"/>
    <property type="evidence" value="ECO:0007669"/>
    <property type="project" value="UniProtKB-EC"/>
</dbReference>
<dbReference type="GeneID" id="83155192"/>
<dbReference type="Pfam" id="PF01478">
    <property type="entry name" value="Peptidase_A24"/>
    <property type="match status" value="1"/>
</dbReference>
<keyword evidence="10" id="KW-0489">Methyltransferase</keyword>
<evidence type="ECO:0000256" key="1">
    <source>
        <dbReference type="ARBA" id="ARBA00004651"/>
    </source>
</evidence>
<dbReference type="PANTHER" id="PTHR30487">
    <property type="entry name" value="TYPE 4 PREPILIN-LIKE PROTEINS LEADER PEPTIDE-PROCESSING ENZYME"/>
    <property type="match status" value="1"/>
</dbReference>
<feature type="transmembrane region" description="Helical" evidence="7">
    <location>
        <begin position="250"/>
        <end position="272"/>
    </location>
</feature>
<dbReference type="MEROPS" id="A24.019"/>